<dbReference type="Proteomes" id="UP001152173">
    <property type="component" value="Unassembled WGS sequence"/>
</dbReference>
<sequence length="229" mass="27288">MAEDYSIWEIILPYDYVSSRSDQGLIVAHRKEMDQSYVPFPIEITLSSFIDMEKSDLYFFINELKFINEFGNIKIIPVPEKMVVWYAFRWFEYDNRYSDYVYQPTIFQSRHKLVTFCTYSMNSDGLANHNILTVNLDENTLHDQWWDDEWTEELEKKIPSALNPVEWGQNNLQIYLNASGDELIANSSFNQIDVVIHFIWNESSWFLNSIRLEPLDTYINRVGFKIEKL</sequence>
<gene>
    <name evidence="1" type="ORF">M9R32_13920</name>
</gene>
<name>A0A9X3REW2_9BACL</name>
<accession>A0A9X3REW2</accession>
<dbReference type="RefSeq" id="WP_269927364.1">
    <property type="nucleotide sequence ID" value="NZ_JAMKBJ010000015.1"/>
</dbReference>
<proteinExistence type="predicted"/>
<organism evidence="1 2">
    <name type="scientific">Paenisporosarcina quisquiliarum</name>
    <dbReference type="NCBI Taxonomy" id="365346"/>
    <lineage>
        <taxon>Bacteria</taxon>
        <taxon>Bacillati</taxon>
        <taxon>Bacillota</taxon>
        <taxon>Bacilli</taxon>
        <taxon>Bacillales</taxon>
        <taxon>Caryophanaceae</taxon>
        <taxon>Paenisporosarcina</taxon>
    </lineage>
</organism>
<dbReference type="EMBL" id="JAMKBJ010000015">
    <property type="protein sequence ID" value="MCZ8538289.1"/>
    <property type="molecule type" value="Genomic_DNA"/>
</dbReference>
<reference evidence="1" key="1">
    <citation type="submission" date="2022-05" db="EMBL/GenBank/DDBJ databases">
        <authorList>
            <person name="Colautti A."/>
            <person name="Iacumin L."/>
        </authorList>
    </citation>
    <scope>NUCLEOTIDE SEQUENCE</scope>
    <source>
        <strain evidence="1">SK 55</strain>
    </source>
</reference>
<evidence type="ECO:0000313" key="1">
    <source>
        <dbReference type="EMBL" id="MCZ8538289.1"/>
    </source>
</evidence>
<comment type="caution">
    <text evidence="1">The sequence shown here is derived from an EMBL/GenBank/DDBJ whole genome shotgun (WGS) entry which is preliminary data.</text>
</comment>
<keyword evidence="2" id="KW-1185">Reference proteome</keyword>
<protein>
    <submittedName>
        <fullName evidence="1">Uncharacterized protein</fullName>
    </submittedName>
</protein>
<dbReference type="AlphaFoldDB" id="A0A9X3REW2"/>
<evidence type="ECO:0000313" key="2">
    <source>
        <dbReference type="Proteomes" id="UP001152173"/>
    </source>
</evidence>